<dbReference type="EMBL" id="JMQA01000007">
    <property type="protein sequence ID" value="KFN11641.1"/>
    <property type="molecule type" value="Genomic_DNA"/>
</dbReference>
<dbReference type="GO" id="GO:0009319">
    <property type="term" value="C:cytochrome o ubiquinol oxidase complex"/>
    <property type="evidence" value="ECO:0007669"/>
    <property type="project" value="TreeGrafter"/>
</dbReference>
<protein>
    <recommendedName>
        <fullName evidence="1">Quinol oxidase subunit 4</fullName>
        <ecNumber evidence="1">1.10.3.-</ecNumber>
    </recommendedName>
</protein>
<feature type="transmembrane region" description="Helical" evidence="1">
    <location>
        <begin position="12"/>
        <end position="29"/>
    </location>
</feature>
<dbReference type="GO" id="GO:0016682">
    <property type="term" value="F:oxidoreductase activity, acting on diphenols and related substances as donors, oxygen as acceptor"/>
    <property type="evidence" value="ECO:0007669"/>
    <property type="project" value="UniProtKB-UniRule"/>
</dbReference>
<keyword evidence="1" id="KW-1133">Transmembrane helix</keyword>
<dbReference type="InterPro" id="IPR014250">
    <property type="entry name" value="QoxD"/>
</dbReference>
<dbReference type="STRING" id="44252.DJ90_6249"/>
<evidence type="ECO:0000313" key="5">
    <source>
        <dbReference type="Proteomes" id="UP000442469"/>
    </source>
</evidence>
<dbReference type="GO" id="GO:0042773">
    <property type="term" value="P:ATP synthesis coupled electron transport"/>
    <property type="evidence" value="ECO:0007669"/>
    <property type="project" value="UniProtKB-UniRule"/>
</dbReference>
<keyword evidence="1" id="KW-0472">Membrane</keyword>
<keyword evidence="1" id="KW-0812">Transmembrane</keyword>
<keyword evidence="1" id="KW-0560">Oxidoreductase</keyword>
<evidence type="ECO:0000256" key="1">
    <source>
        <dbReference type="RuleBase" id="RU367153"/>
    </source>
</evidence>
<dbReference type="RefSeq" id="WP_036626514.1">
    <property type="nucleotide sequence ID" value="NZ_BGML01000007.1"/>
</dbReference>
<comment type="catalytic activity">
    <reaction evidence="1">
        <text>2 a quinol + O2 = 2 a quinone + 2 H2O</text>
        <dbReference type="Rhea" id="RHEA:55376"/>
        <dbReference type="ChEBI" id="CHEBI:15377"/>
        <dbReference type="ChEBI" id="CHEBI:15379"/>
        <dbReference type="ChEBI" id="CHEBI:24646"/>
        <dbReference type="ChEBI" id="CHEBI:132124"/>
    </reaction>
</comment>
<dbReference type="GO" id="GO:0015990">
    <property type="term" value="P:electron transport coupled proton transport"/>
    <property type="evidence" value="ECO:0007669"/>
    <property type="project" value="TreeGrafter"/>
</dbReference>
<dbReference type="EMBL" id="WNZZ01000039">
    <property type="protein sequence ID" value="MUG26277.1"/>
    <property type="molecule type" value="Genomic_DNA"/>
</dbReference>
<dbReference type="GO" id="GO:0019646">
    <property type="term" value="P:aerobic electron transport chain"/>
    <property type="evidence" value="ECO:0007669"/>
    <property type="project" value="TreeGrafter"/>
</dbReference>
<reference evidence="3 5" key="2">
    <citation type="submission" date="2019-11" db="EMBL/GenBank/DDBJ databases">
        <title>Draft genome sequences of five Paenibacillus species of dairy origin.</title>
        <authorList>
            <person name="Olajide A.M."/>
            <person name="Chen S."/>
            <person name="Lapointe G."/>
        </authorList>
    </citation>
    <scope>NUCLEOTIDE SEQUENCE [LARGE SCALE GENOMIC DNA]</scope>
    <source>
        <strain evidence="3 5">3CT49</strain>
    </source>
</reference>
<organism evidence="2 4">
    <name type="scientific">Paenibacillus macerans</name>
    <name type="common">Bacillus macerans</name>
    <dbReference type="NCBI Taxonomy" id="44252"/>
    <lineage>
        <taxon>Bacteria</taxon>
        <taxon>Bacillati</taxon>
        <taxon>Bacillota</taxon>
        <taxon>Bacilli</taxon>
        <taxon>Bacillales</taxon>
        <taxon>Paenibacillaceae</taxon>
        <taxon>Paenibacillus</taxon>
    </lineage>
</organism>
<dbReference type="OrthoDB" id="2361460at2"/>
<reference evidence="2 4" key="1">
    <citation type="submission" date="2014-04" db="EMBL/GenBank/DDBJ databases">
        <authorList>
            <person name="Bishop-Lilly K.A."/>
            <person name="Broomall S.M."/>
            <person name="Chain P.S."/>
            <person name="Chertkov O."/>
            <person name="Coyne S.R."/>
            <person name="Daligault H.E."/>
            <person name="Davenport K.W."/>
            <person name="Erkkila T."/>
            <person name="Frey K.G."/>
            <person name="Gibbons H.S."/>
            <person name="Gu W."/>
            <person name="Jaissle J."/>
            <person name="Johnson S.L."/>
            <person name="Koroleva G.I."/>
            <person name="Ladner J.T."/>
            <person name="Lo C.-C."/>
            <person name="Minogue T.D."/>
            <person name="Munk C."/>
            <person name="Palacios G.F."/>
            <person name="Redden C.L."/>
            <person name="Rosenzweig C.N."/>
            <person name="Scholz M.B."/>
            <person name="Teshima H."/>
            <person name="Xu Y."/>
        </authorList>
    </citation>
    <scope>NUCLEOTIDE SEQUENCE [LARGE SCALE GENOMIC DNA]</scope>
    <source>
        <strain evidence="2 4">8244</strain>
    </source>
</reference>
<evidence type="ECO:0000313" key="3">
    <source>
        <dbReference type="EMBL" id="MUG26277.1"/>
    </source>
</evidence>
<name>A0A091A5W1_PAEMA</name>
<dbReference type="InterPro" id="IPR050968">
    <property type="entry name" value="Cytochrome_c_oxidase_bac_sub4"/>
</dbReference>
<dbReference type="GO" id="GO:0015078">
    <property type="term" value="F:proton transmembrane transporter activity"/>
    <property type="evidence" value="ECO:0007669"/>
    <property type="project" value="TreeGrafter"/>
</dbReference>
<keyword evidence="1" id="KW-1003">Cell membrane</keyword>
<proteinExistence type="inferred from homology"/>
<dbReference type="PANTHER" id="PTHR36835:SF1">
    <property type="entry name" value="CYTOCHROME BO(3) UBIQUINOL OXIDASE SUBUNIT 4"/>
    <property type="match status" value="1"/>
</dbReference>
<evidence type="ECO:0000313" key="2">
    <source>
        <dbReference type="EMBL" id="KFN11641.1"/>
    </source>
</evidence>
<dbReference type="GO" id="GO:0005886">
    <property type="term" value="C:plasma membrane"/>
    <property type="evidence" value="ECO:0007669"/>
    <property type="project" value="UniProtKB-SubCell"/>
</dbReference>
<dbReference type="NCBIfam" id="TIGR02901">
    <property type="entry name" value="QoxD"/>
    <property type="match status" value="1"/>
</dbReference>
<dbReference type="GO" id="GO:0009486">
    <property type="term" value="F:cytochrome bo3 ubiquinol oxidase activity"/>
    <property type="evidence" value="ECO:0007669"/>
    <property type="project" value="TreeGrafter"/>
</dbReference>
<evidence type="ECO:0000313" key="4">
    <source>
        <dbReference type="Proteomes" id="UP000029278"/>
    </source>
</evidence>
<dbReference type="AlphaFoldDB" id="A0A091A5W1"/>
<comment type="function">
    <text evidence="1">Catalyzes quinol oxidation with the concomitant reduction of oxygen to water.</text>
</comment>
<keyword evidence="4" id="KW-1185">Reference proteome</keyword>
<feature type="transmembrane region" description="Helical" evidence="1">
    <location>
        <begin position="67"/>
        <end position="93"/>
    </location>
</feature>
<comment type="subcellular location">
    <subcellularLocation>
        <location evidence="1">Cell membrane</location>
        <topology evidence="1">Multi-pass membrane protein</topology>
    </subcellularLocation>
</comment>
<dbReference type="PATRIC" id="fig|44252.3.peg.443"/>
<comment type="similarity">
    <text evidence="1">Belongs to the cytochrome c oxidase bacterial subunit 4 family.</text>
</comment>
<comment type="caution">
    <text evidence="2">The sequence shown here is derived from an EMBL/GenBank/DDBJ whole genome shotgun (WGS) entry which is preliminary data.</text>
</comment>
<dbReference type="EC" id="1.10.3.-" evidence="1"/>
<feature type="transmembrane region" description="Helical" evidence="1">
    <location>
        <begin position="35"/>
        <end position="55"/>
    </location>
</feature>
<dbReference type="PANTHER" id="PTHR36835">
    <property type="entry name" value="CYTOCHROME BO(3) UBIQUINOL OXIDASE SUBUNIT 4"/>
    <property type="match status" value="1"/>
</dbReference>
<accession>A0A091A5W1</accession>
<gene>
    <name evidence="2" type="primary">qoxD</name>
    <name evidence="2" type="ORF">DJ90_6249</name>
    <name evidence="3" type="ORF">GNQ08_28370</name>
</gene>
<dbReference type="GeneID" id="77009814"/>
<dbReference type="Proteomes" id="UP000029278">
    <property type="component" value="Unassembled WGS sequence"/>
</dbReference>
<dbReference type="Proteomes" id="UP000442469">
    <property type="component" value="Unassembled WGS sequence"/>
</dbReference>
<sequence length="94" mass="10413">MKKLFPVQHVMGYVFSLILSVVALSVVFWDMPMAVGLTILLICAAIQMSLQLFLFMHISEGGTKTALFTNIGYALFVGLVTVFGTLFAMIWGYQ</sequence>
<dbReference type="HOGENOM" id="CLU_140945_2_1_9"/>